<comment type="subunit">
    <text evidence="9">Homodimer.</text>
</comment>
<dbReference type="GeneID" id="25292107"/>
<dbReference type="GO" id="GO:0031848">
    <property type="term" value="P:protection from non-homologous end joining at telomere"/>
    <property type="evidence" value="ECO:0007669"/>
    <property type="project" value="TreeGrafter"/>
</dbReference>
<protein>
    <recommendedName>
        <fullName evidence="9">DNA-binding protein RAP1</fullName>
    </recommendedName>
</protein>
<dbReference type="SMART" id="SM00401">
    <property type="entry name" value="ZnF_GATA"/>
    <property type="match status" value="1"/>
</dbReference>
<feature type="compositionally biased region" description="Basic and acidic residues" evidence="10">
    <location>
        <begin position="294"/>
        <end position="307"/>
    </location>
</feature>
<feature type="compositionally biased region" description="Polar residues" evidence="10">
    <location>
        <begin position="270"/>
        <end position="281"/>
    </location>
</feature>
<dbReference type="Pfam" id="PF00320">
    <property type="entry name" value="GATA"/>
    <property type="match status" value="1"/>
</dbReference>
<dbReference type="GO" id="GO:0070187">
    <property type="term" value="C:shelterin complex"/>
    <property type="evidence" value="ECO:0007669"/>
    <property type="project" value="TreeGrafter"/>
</dbReference>
<evidence type="ECO:0000256" key="4">
    <source>
        <dbReference type="ARBA" id="ARBA00023015"/>
    </source>
</evidence>
<dbReference type="CDD" id="cd11655">
    <property type="entry name" value="rap1_myb-like"/>
    <property type="match status" value="1"/>
</dbReference>
<dbReference type="InterPro" id="IPR039595">
    <property type="entry name" value="TE2IP/Rap1"/>
</dbReference>
<dbReference type="GO" id="GO:0042162">
    <property type="term" value="F:telomeric DNA binding"/>
    <property type="evidence" value="ECO:0007669"/>
    <property type="project" value="TreeGrafter"/>
</dbReference>
<dbReference type="InterPro" id="IPR000679">
    <property type="entry name" value="Znf_GATA"/>
</dbReference>
<feature type="region of interest" description="Disordered" evidence="10">
    <location>
        <begin position="855"/>
        <end position="874"/>
    </location>
</feature>
<evidence type="ECO:0000256" key="8">
    <source>
        <dbReference type="PROSITE-ProRule" id="PRU00094"/>
    </source>
</evidence>
<dbReference type="HOGENOM" id="CLU_301477_0_0_1"/>
<dbReference type="GO" id="GO:0008270">
    <property type="term" value="F:zinc ion binding"/>
    <property type="evidence" value="ECO:0007669"/>
    <property type="project" value="UniProtKB-KW"/>
</dbReference>
<dbReference type="GO" id="GO:0006355">
    <property type="term" value="P:regulation of DNA-templated transcription"/>
    <property type="evidence" value="ECO:0007669"/>
    <property type="project" value="InterPro"/>
</dbReference>
<gene>
    <name evidence="12" type="ORF">Z518_04036</name>
</gene>
<dbReference type="GO" id="GO:0010833">
    <property type="term" value="P:telomere maintenance via telomere lengthening"/>
    <property type="evidence" value="ECO:0007669"/>
    <property type="project" value="UniProtKB-UniRule"/>
</dbReference>
<keyword evidence="5" id="KW-0010">Activator</keyword>
<keyword evidence="4" id="KW-0805">Transcription regulation</keyword>
<dbReference type="RefSeq" id="XP_013273198.1">
    <property type="nucleotide sequence ID" value="XM_013417744.1"/>
</dbReference>
<feature type="region of interest" description="Disordered" evidence="10">
    <location>
        <begin position="513"/>
        <end position="746"/>
    </location>
</feature>
<feature type="compositionally biased region" description="Polar residues" evidence="10">
    <location>
        <begin position="625"/>
        <end position="634"/>
    </location>
</feature>
<evidence type="ECO:0000256" key="9">
    <source>
        <dbReference type="RuleBase" id="RU367107"/>
    </source>
</evidence>
<dbReference type="Gene3D" id="1.10.10.60">
    <property type="entry name" value="Homeodomain-like"/>
    <property type="match status" value="1"/>
</dbReference>
<feature type="compositionally biased region" description="Acidic residues" evidence="10">
    <location>
        <begin position="861"/>
        <end position="874"/>
    </location>
</feature>
<dbReference type="InterPro" id="IPR015010">
    <property type="entry name" value="TERF2IP_Myb"/>
</dbReference>
<feature type="compositionally biased region" description="Low complexity" evidence="10">
    <location>
        <begin position="563"/>
        <end position="582"/>
    </location>
</feature>
<keyword evidence="7 9" id="KW-0539">Nucleus</keyword>
<dbReference type="STRING" id="1442369.A0A0D2FVD0"/>
<comment type="subcellular location">
    <subcellularLocation>
        <location evidence="9">Nucleus</location>
    </subcellularLocation>
    <subcellularLocation>
        <location evidence="9">Chromosome</location>
        <location evidence="9">Telomere</location>
    </subcellularLocation>
</comment>
<keyword evidence="8" id="KW-0862">Zinc</keyword>
<evidence type="ECO:0000259" key="11">
    <source>
        <dbReference type="PROSITE" id="PS50114"/>
    </source>
</evidence>
<feature type="compositionally biased region" description="Polar residues" evidence="10">
    <location>
        <begin position="730"/>
        <end position="739"/>
    </location>
</feature>
<dbReference type="Pfam" id="PF11626">
    <property type="entry name" value="Rap1_C"/>
    <property type="match status" value="1"/>
</dbReference>
<evidence type="ECO:0000256" key="1">
    <source>
        <dbReference type="ARBA" id="ARBA00010467"/>
    </source>
</evidence>
<dbReference type="EMBL" id="KN847477">
    <property type="protein sequence ID" value="KIX06062.1"/>
    <property type="molecule type" value="Genomic_DNA"/>
</dbReference>
<evidence type="ECO:0000256" key="2">
    <source>
        <dbReference type="ARBA" id="ARBA00022454"/>
    </source>
</evidence>
<feature type="region of interest" description="Disordered" evidence="10">
    <location>
        <begin position="195"/>
        <end position="307"/>
    </location>
</feature>
<feature type="compositionally biased region" description="Low complexity" evidence="10">
    <location>
        <begin position="635"/>
        <end position="658"/>
    </location>
</feature>
<organism evidence="12 13">
    <name type="scientific">Rhinocladiella mackenziei CBS 650.93</name>
    <dbReference type="NCBI Taxonomy" id="1442369"/>
    <lineage>
        <taxon>Eukaryota</taxon>
        <taxon>Fungi</taxon>
        <taxon>Dikarya</taxon>
        <taxon>Ascomycota</taxon>
        <taxon>Pezizomycotina</taxon>
        <taxon>Eurotiomycetes</taxon>
        <taxon>Chaetothyriomycetidae</taxon>
        <taxon>Chaetothyriales</taxon>
        <taxon>Herpotrichiellaceae</taxon>
        <taxon>Rhinocladiella</taxon>
    </lineage>
</organism>
<feature type="compositionally biased region" description="Polar residues" evidence="10">
    <location>
        <begin position="681"/>
        <end position="694"/>
    </location>
</feature>
<feature type="compositionally biased region" description="Acidic residues" evidence="10">
    <location>
        <begin position="663"/>
        <end position="675"/>
    </location>
</feature>
<feature type="compositionally biased region" description="Basic and acidic residues" evidence="10">
    <location>
        <begin position="548"/>
        <end position="560"/>
    </location>
</feature>
<proteinExistence type="inferred from homology"/>
<dbReference type="Gene3D" id="3.30.50.10">
    <property type="entry name" value="Erythroid Transcription Factor GATA-1, subunit A"/>
    <property type="match status" value="1"/>
</dbReference>
<feature type="compositionally biased region" description="Basic and acidic residues" evidence="10">
    <location>
        <begin position="254"/>
        <end position="264"/>
    </location>
</feature>
<evidence type="ECO:0000256" key="10">
    <source>
        <dbReference type="SAM" id="MobiDB-lite"/>
    </source>
</evidence>
<dbReference type="CDD" id="cd00202">
    <property type="entry name" value="ZnF_GATA"/>
    <property type="match status" value="1"/>
</dbReference>
<dbReference type="Pfam" id="PF08914">
    <property type="entry name" value="Myb_Rap1"/>
    <property type="match status" value="1"/>
</dbReference>
<evidence type="ECO:0000256" key="5">
    <source>
        <dbReference type="ARBA" id="ARBA00023159"/>
    </source>
</evidence>
<dbReference type="InterPro" id="IPR038104">
    <property type="entry name" value="Rap1_C_sf"/>
</dbReference>
<feature type="compositionally biased region" description="Low complexity" evidence="10">
    <location>
        <begin position="519"/>
        <end position="531"/>
    </location>
</feature>
<dbReference type="InterPro" id="IPR021661">
    <property type="entry name" value="Rap1_C"/>
</dbReference>
<dbReference type="PROSITE" id="PS50114">
    <property type="entry name" value="GATA_ZN_FINGER_2"/>
    <property type="match status" value="1"/>
</dbReference>
<dbReference type="InterPro" id="IPR009057">
    <property type="entry name" value="Homeodomain-like_sf"/>
</dbReference>
<feature type="compositionally biased region" description="Polar residues" evidence="10">
    <location>
        <begin position="532"/>
        <end position="547"/>
    </location>
</feature>
<feature type="compositionally biased region" description="Polar residues" evidence="10">
    <location>
        <begin position="482"/>
        <end position="492"/>
    </location>
</feature>
<sequence>MPDHIVYDGVPRTADNGEINQEGNGVDGPNGNDNHGSKLFSGQKLWFAHTVPSRHWLMHNAGLHGATIVKFDVDADIKLVDHAKKHQAPGTHSYRYVELSIRNGKLENLDSHAIGVPTRAARQVGSTVTAAKTGRTKFTDEEDQLLYNWMKPFEDAGGAYKGNEIYKQFERVHPNHPWQSYRDRWLRITRFQKRRITAPPGGEEPQPGDPVSEMSVLSQQRKRRRGADDDGEEQRADAHQELNRLKPPPVTARKVADEASDRAFVDPGALSSTEPNILLRSSSRKGRVNASGQGKEESSVSRKARMETGHSLTKAELQQLFHLVPNLTHTTPDQFDKAWGGFAAAFSSTEHNPEALKRFFESEVVPGYCRRHNQPIEKVAPYLFRNAGTGLSTSLHDSRPIGGSEGATNPVSASNRVMCSNCYTSETDLWRLDKGQRLCNWCAVFLRVKSVLRPLTARLKAKRERSSQSGNPEAKIPPVNVTARQSGSSVKSAATPGSIHPSGVVQASLNVSSEGVNHPPLSSPRSLSSELQVVSPSFQSESPTRSQLPEHNEARKRSAGRDTQPQSTQKSSTSDTRSQTQQGISQESGTIMGELQSAEAQARPEDGPQAKSPKAVTGVPPFEVSTDQKTNSGEASSLPSLPAMLSTQTSSHSRSNSSPLFMQEDEEGGGGDDLEMKEIQGSISDIDSSRNPTSLGLIKEQHGPNPEPNQQSTLDDSESSQRGADFNPGEVNTSGTAETPTEAFETGREAMENWETAREHHQHKDSQLDTQALFNCSQFGNEDMEFDFALPEPDGGWKRVLGSQLPSEDEDEGQDEEPNVTIRADDRSNHVFGSHIQIGVENGTQVAPVPQSLHVPAAEADTNDGDNEGDEDGREMDDWLALQKSLHKHVPHVEPILFKAVESTTFDFALATEVVEIMLEVLKEQGQECRCSSMSASRLESLLPRDMKGVWTKDDDDLLQSHDKRDNHRVIDKHGHNGCSARFEFLREKAEGQ</sequence>
<feature type="compositionally biased region" description="Basic and acidic residues" evidence="10">
    <location>
        <begin position="233"/>
        <end position="244"/>
    </location>
</feature>
<feature type="domain" description="GATA-type" evidence="11">
    <location>
        <begin position="413"/>
        <end position="465"/>
    </location>
</feature>
<feature type="region of interest" description="Disordered" evidence="10">
    <location>
        <begin position="460"/>
        <end position="501"/>
    </location>
</feature>
<evidence type="ECO:0000256" key="6">
    <source>
        <dbReference type="ARBA" id="ARBA00023163"/>
    </source>
</evidence>
<comment type="function">
    <text evidence="9">Involved in the regulation of telomere length, clustering and has a specific role in telomere position effect (TPE).</text>
</comment>
<comment type="similarity">
    <text evidence="1 9">Belongs to the RAP1 family.</text>
</comment>
<accession>A0A0D2FVD0</accession>
<dbReference type="PANTHER" id="PTHR16466">
    <property type="entry name" value="TELOMERE REPEAT-BINDING FACTOR 2-INTERACTING PROTEIN 1"/>
    <property type="match status" value="1"/>
</dbReference>
<dbReference type="Proteomes" id="UP000053617">
    <property type="component" value="Unassembled WGS sequence"/>
</dbReference>
<dbReference type="PANTHER" id="PTHR16466:SF6">
    <property type="entry name" value="TELOMERIC REPEAT-BINDING FACTOR 2-INTERACTING PROTEIN 1"/>
    <property type="match status" value="1"/>
</dbReference>
<keyword evidence="8" id="KW-0479">Metal-binding</keyword>
<dbReference type="InterPro" id="IPR013088">
    <property type="entry name" value="Znf_NHR/GATA"/>
</dbReference>
<feature type="compositionally biased region" description="Low complexity" evidence="10">
    <location>
        <begin position="23"/>
        <end position="34"/>
    </location>
</feature>
<dbReference type="OrthoDB" id="435460at2759"/>
<dbReference type="SUPFAM" id="SSF46689">
    <property type="entry name" value="Homeodomain-like"/>
    <property type="match status" value="1"/>
</dbReference>
<dbReference type="VEuPathDB" id="FungiDB:Z518_04036"/>
<feature type="region of interest" description="Disordered" evidence="10">
    <location>
        <begin position="1"/>
        <end position="37"/>
    </location>
</feature>
<name>A0A0D2FVD0_9EURO</name>
<dbReference type="SUPFAM" id="SSF57716">
    <property type="entry name" value="Glucocorticoid receptor-like (DNA-binding domain)"/>
    <property type="match status" value="1"/>
</dbReference>
<evidence type="ECO:0000256" key="3">
    <source>
        <dbReference type="ARBA" id="ARBA00022895"/>
    </source>
</evidence>
<keyword evidence="3 9" id="KW-0779">Telomere</keyword>
<keyword evidence="6" id="KW-0804">Transcription</keyword>
<dbReference type="Gene3D" id="1.10.10.2170">
    <property type="match status" value="1"/>
</dbReference>
<evidence type="ECO:0000313" key="12">
    <source>
        <dbReference type="EMBL" id="KIX06062.1"/>
    </source>
</evidence>
<evidence type="ECO:0000313" key="13">
    <source>
        <dbReference type="Proteomes" id="UP000053617"/>
    </source>
</evidence>
<evidence type="ECO:0000256" key="7">
    <source>
        <dbReference type="ARBA" id="ARBA00023242"/>
    </source>
</evidence>
<keyword evidence="8" id="KW-0863">Zinc-finger</keyword>
<dbReference type="AlphaFoldDB" id="A0A0D2FVD0"/>
<reference evidence="12 13" key="1">
    <citation type="submission" date="2015-01" db="EMBL/GenBank/DDBJ databases">
        <title>The Genome Sequence of Rhinocladiella mackenzie CBS 650.93.</title>
        <authorList>
            <consortium name="The Broad Institute Genomics Platform"/>
            <person name="Cuomo C."/>
            <person name="de Hoog S."/>
            <person name="Gorbushina A."/>
            <person name="Stielow B."/>
            <person name="Teixiera M."/>
            <person name="Abouelleil A."/>
            <person name="Chapman S.B."/>
            <person name="Priest M."/>
            <person name="Young S.K."/>
            <person name="Wortman J."/>
            <person name="Nusbaum C."/>
            <person name="Birren B."/>
        </authorList>
    </citation>
    <scope>NUCLEOTIDE SEQUENCE [LARGE SCALE GENOMIC DNA]</scope>
    <source>
        <strain evidence="12 13">CBS 650.93</strain>
    </source>
</reference>
<keyword evidence="13" id="KW-1185">Reference proteome</keyword>
<keyword evidence="2 9" id="KW-0158">Chromosome</keyword>